<feature type="compositionally biased region" description="Basic residues" evidence="1">
    <location>
        <begin position="1"/>
        <end position="15"/>
    </location>
</feature>
<feature type="compositionally biased region" description="Low complexity" evidence="1">
    <location>
        <begin position="16"/>
        <end position="31"/>
    </location>
</feature>
<protein>
    <submittedName>
        <fullName evidence="2">Uncharacterized protein</fullName>
    </submittedName>
</protein>
<evidence type="ECO:0000313" key="3">
    <source>
        <dbReference type="Proteomes" id="UP000095751"/>
    </source>
</evidence>
<sequence>MSGVKRKTKGRRKAVKGVASAAVGVTATAVSLQQSESKKRGRPPARLSKKKEQPQTDKRKSPPASTSPSTRASPPSLLSPACAVSVSSSLTPAALASPATAETTAALPVAPPVLYNSRTRPSSLIEFDIDAFKGDDRSDFAARKGKNRAVNNLVETILGEHCSKQHSQQQLVLALHTASKDARVRPLFKSAGLADVEDLEAMRFHHQQINRILKTTNDTKKKGSGTDDVRSYEQSVYSALAESPISSNRTTYVPTLASRTRLFPDIPTRTFKQCMIRAKVHRQNMRDSNGTVFGRVLKRLGRSKVTAELHAEFLVWLDKHNMVIQSPLASDTLLVPDGTTSGVKKRVNKILLQLPVRELHNDLIDADPLIGLAGARDCNGNILISDTKLRELLPPHLRMMSDRYKIMCGCEPCIQMINLQQSYNRFICYRIKDFKEQRDGFNPRTRSYLAADEILKNYQEKVQPLGEARFKTAKLAMVCCLCAPPDDRFPSLHKLDCVMGECTACPGFDRPPEELTMDNDISFHWYDVLPSCSLHNMLPKYPPEVDGLRHVQTNSCFECDIQSEADPKYVRGGFYKRKYLTQKKCGFQEFFTKYYLPHLKKYTYHRFLKIILSKSNIEDVRLSRLQPGEVAGSRDYAERLLMKFHMEIQSEHFGQGYKRGTCHSITIQVKQGDASRTDRSRNEARFRSSYQKCREITSSLLVQT</sequence>
<dbReference type="EMBL" id="KV784363">
    <property type="protein sequence ID" value="OEU12948.1"/>
    <property type="molecule type" value="Genomic_DNA"/>
</dbReference>
<feature type="compositionally biased region" description="Low complexity" evidence="1">
    <location>
        <begin position="62"/>
        <end position="79"/>
    </location>
</feature>
<keyword evidence="3" id="KW-1185">Reference proteome</keyword>
<accession>A0A1E7F424</accession>
<dbReference type="Proteomes" id="UP000095751">
    <property type="component" value="Unassembled WGS sequence"/>
</dbReference>
<dbReference type="InParanoid" id="A0A1E7F424"/>
<dbReference type="AlphaFoldDB" id="A0A1E7F424"/>
<evidence type="ECO:0000313" key="2">
    <source>
        <dbReference type="EMBL" id="OEU12948.1"/>
    </source>
</evidence>
<feature type="compositionally biased region" description="Basic and acidic residues" evidence="1">
    <location>
        <begin position="50"/>
        <end position="60"/>
    </location>
</feature>
<proteinExistence type="predicted"/>
<dbReference type="KEGG" id="fcy:FRACYDRAFT_243200"/>
<feature type="region of interest" description="Disordered" evidence="1">
    <location>
        <begin position="1"/>
        <end position="79"/>
    </location>
</feature>
<organism evidence="2 3">
    <name type="scientific">Fragilariopsis cylindrus CCMP1102</name>
    <dbReference type="NCBI Taxonomy" id="635003"/>
    <lineage>
        <taxon>Eukaryota</taxon>
        <taxon>Sar</taxon>
        <taxon>Stramenopiles</taxon>
        <taxon>Ochrophyta</taxon>
        <taxon>Bacillariophyta</taxon>
        <taxon>Bacillariophyceae</taxon>
        <taxon>Bacillariophycidae</taxon>
        <taxon>Bacillariales</taxon>
        <taxon>Bacillariaceae</taxon>
        <taxon>Fragilariopsis</taxon>
    </lineage>
</organism>
<name>A0A1E7F424_9STRA</name>
<feature type="compositionally biased region" description="Basic residues" evidence="1">
    <location>
        <begin position="39"/>
        <end position="49"/>
    </location>
</feature>
<gene>
    <name evidence="2" type="ORF">FRACYDRAFT_243200</name>
</gene>
<evidence type="ECO:0000256" key="1">
    <source>
        <dbReference type="SAM" id="MobiDB-lite"/>
    </source>
</evidence>
<reference evidence="2 3" key="1">
    <citation type="submission" date="2016-09" db="EMBL/GenBank/DDBJ databases">
        <title>Extensive genetic diversity and differential bi-allelic expression allows diatom success in the polar Southern Ocean.</title>
        <authorList>
            <consortium name="DOE Joint Genome Institute"/>
            <person name="Mock T."/>
            <person name="Otillar R.P."/>
            <person name="Strauss J."/>
            <person name="Dupont C."/>
            <person name="Frickenhaus S."/>
            <person name="Maumus F."/>
            <person name="Mcmullan M."/>
            <person name="Sanges R."/>
            <person name="Schmutz J."/>
            <person name="Toseland A."/>
            <person name="Valas R."/>
            <person name="Veluchamy A."/>
            <person name="Ward B.J."/>
            <person name="Allen A."/>
            <person name="Barry K."/>
            <person name="Falciatore A."/>
            <person name="Ferrante M."/>
            <person name="Fortunato A.E."/>
            <person name="Gloeckner G."/>
            <person name="Gruber A."/>
            <person name="Hipkin R."/>
            <person name="Janech M."/>
            <person name="Kroth P."/>
            <person name="Leese F."/>
            <person name="Lindquist E."/>
            <person name="Lyon B.R."/>
            <person name="Martin J."/>
            <person name="Mayer C."/>
            <person name="Parker M."/>
            <person name="Quesneville H."/>
            <person name="Raymond J."/>
            <person name="Uhlig C."/>
            <person name="Valentin K.U."/>
            <person name="Worden A.Z."/>
            <person name="Armbrust E.V."/>
            <person name="Bowler C."/>
            <person name="Green B."/>
            <person name="Moulton V."/>
            <person name="Van Oosterhout C."/>
            <person name="Grigoriev I."/>
        </authorList>
    </citation>
    <scope>NUCLEOTIDE SEQUENCE [LARGE SCALE GENOMIC DNA]</scope>
    <source>
        <strain evidence="2 3">CCMP1102</strain>
    </source>
</reference>